<keyword evidence="3 6" id="KW-0812">Transmembrane</keyword>
<evidence type="ECO:0000313" key="7">
    <source>
        <dbReference type="EMBL" id="TFI58611.1"/>
    </source>
</evidence>
<dbReference type="InterPro" id="IPR002797">
    <property type="entry name" value="Polysacc_synth"/>
</dbReference>
<name>A0A4Y8ZRG2_9SPHN</name>
<proteinExistence type="predicted"/>
<evidence type="ECO:0000256" key="5">
    <source>
        <dbReference type="ARBA" id="ARBA00023136"/>
    </source>
</evidence>
<reference evidence="7 8" key="1">
    <citation type="submission" date="2019-03" db="EMBL/GenBank/DDBJ databases">
        <title>Genome sequence of Sphingomonas sp. 17J27-24.</title>
        <authorList>
            <person name="Kim M."/>
            <person name="Maeng S."/>
            <person name="Sathiyaraj S."/>
        </authorList>
    </citation>
    <scope>NUCLEOTIDE SEQUENCE [LARGE SCALE GENOMIC DNA]</scope>
    <source>
        <strain evidence="7 8">17J27-24</strain>
    </source>
</reference>
<dbReference type="InterPro" id="IPR050833">
    <property type="entry name" value="Poly_Biosynth_Transport"/>
</dbReference>
<dbReference type="GO" id="GO:0005886">
    <property type="term" value="C:plasma membrane"/>
    <property type="evidence" value="ECO:0007669"/>
    <property type="project" value="UniProtKB-SubCell"/>
</dbReference>
<evidence type="ECO:0008006" key="9">
    <source>
        <dbReference type="Google" id="ProtNLM"/>
    </source>
</evidence>
<feature type="transmembrane region" description="Helical" evidence="6">
    <location>
        <begin position="194"/>
        <end position="214"/>
    </location>
</feature>
<keyword evidence="2" id="KW-1003">Cell membrane</keyword>
<comment type="caution">
    <text evidence="7">The sequence shown here is derived from an EMBL/GenBank/DDBJ whole genome shotgun (WGS) entry which is preliminary data.</text>
</comment>
<feature type="transmembrane region" description="Helical" evidence="6">
    <location>
        <begin position="129"/>
        <end position="155"/>
    </location>
</feature>
<evidence type="ECO:0000256" key="1">
    <source>
        <dbReference type="ARBA" id="ARBA00004651"/>
    </source>
</evidence>
<evidence type="ECO:0000313" key="8">
    <source>
        <dbReference type="Proteomes" id="UP000298213"/>
    </source>
</evidence>
<dbReference type="Pfam" id="PF01943">
    <property type="entry name" value="Polysacc_synt"/>
    <property type="match status" value="1"/>
</dbReference>
<dbReference type="Proteomes" id="UP000298213">
    <property type="component" value="Unassembled WGS sequence"/>
</dbReference>
<sequence length="499" mass="51781">MRGETQRNEGGRVNEDSGRLILHGARATGFGFAVRLAARLLFLFVAGRLYGAAVFGSYALALAAVELAVSVGSLGTKKTLFQLLDRHRGGAARPAAHALLDSALLVLAASLALGGVIALFAAMLPPETIAAGTATALLLLAPAVAGQALLDLFLAATRWTHVIRDEIVARSIVEPWALLAGCVAGWGLGWRVEGLAFGYGCGTLAALLYAASAARRRLGGLRLRTYRPIRRELSAALRGAADNTGTDLLNALYLRVDLYLVGVLLGEAAAGIYNMARQIAAPLRQIRQSFDGLLIPLVARSLAVRGGGATSAALASATRLVLVLQLPLLLFLFTAGGTLLAWLGPTFTGGYWALVALAAAETIQAAFSIGDLVFVYLRPRLGLGLTAISIALGIAAALLLIPQFGTAGAGLAVLLAYGVRALLRGWALRARFAFAVGRAHHAGPVGAAALGAAASLALGWERGPWWPTLAALAVYAAALQMWMHLTGQRLGLTGLASED</sequence>
<feature type="transmembrane region" description="Helical" evidence="6">
    <location>
        <begin position="439"/>
        <end position="459"/>
    </location>
</feature>
<evidence type="ECO:0000256" key="3">
    <source>
        <dbReference type="ARBA" id="ARBA00022692"/>
    </source>
</evidence>
<evidence type="ECO:0000256" key="6">
    <source>
        <dbReference type="SAM" id="Phobius"/>
    </source>
</evidence>
<feature type="transmembrane region" description="Helical" evidence="6">
    <location>
        <begin position="95"/>
        <end position="123"/>
    </location>
</feature>
<feature type="transmembrane region" description="Helical" evidence="6">
    <location>
        <begin position="381"/>
        <end position="401"/>
    </location>
</feature>
<comment type="subcellular location">
    <subcellularLocation>
        <location evidence="1">Cell membrane</location>
        <topology evidence="1">Multi-pass membrane protein</topology>
    </subcellularLocation>
</comment>
<dbReference type="OrthoDB" id="7529684at2"/>
<keyword evidence="8" id="KW-1185">Reference proteome</keyword>
<evidence type="ECO:0000256" key="4">
    <source>
        <dbReference type="ARBA" id="ARBA00022989"/>
    </source>
</evidence>
<feature type="transmembrane region" description="Helical" evidence="6">
    <location>
        <begin position="350"/>
        <end position="374"/>
    </location>
</feature>
<dbReference type="EMBL" id="SPDV01000014">
    <property type="protein sequence ID" value="TFI58611.1"/>
    <property type="molecule type" value="Genomic_DNA"/>
</dbReference>
<feature type="transmembrane region" description="Helical" evidence="6">
    <location>
        <begin position="52"/>
        <end position="74"/>
    </location>
</feature>
<dbReference type="PANTHER" id="PTHR30250:SF11">
    <property type="entry name" value="O-ANTIGEN TRANSPORTER-RELATED"/>
    <property type="match status" value="1"/>
</dbReference>
<feature type="transmembrane region" description="Helical" evidence="6">
    <location>
        <begin position="167"/>
        <end position="188"/>
    </location>
</feature>
<keyword evidence="4 6" id="KW-1133">Transmembrane helix</keyword>
<protein>
    <recommendedName>
        <fullName evidence="9">Lipopolysaccharide biosynthesis protein</fullName>
    </recommendedName>
</protein>
<organism evidence="7 8">
    <name type="scientific">Sphingomonas parva</name>
    <dbReference type="NCBI Taxonomy" id="2555898"/>
    <lineage>
        <taxon>Bacteria</taxon>
        <taxon>Pseudomonadati</taxon>
        <taxon>Pseudomonadota</taxon>
        <taxon>Alphaproteobacteria</taxon>
        <taxon>Sphingomonadales</taxon>
        <taxon>Sphingomonadaceae</taxon>
        <taxon>Sphingomonas</taxon>
    </lineage>
</organism>
<gene>
    <name evidence="7" type="ORF">E2493_09320</name>
</gene>
<feature type="transmembrane region" description="Helical" evidence="6">
    <location>
        <begin position="465"/>
        <end position="483"/>
    </location>
</feature>
<feature type="transmembrane region" description="Helical" evidence="6">
    <location>
        <begin position="320"/>
        <end position="344"/>
    </location>
</feature>
<dbReference type="AlphaFoldDB" id="A0A4Y8ZRG2"/>
<accession>A0A4Y8ZRG2</accession>
<feature type="transmembrane region" description="Helical" evidence="6">
    <location>
        <begin position="20"/>
        <end position="46"/>
    </location>
</feature>
<feature type="transmembrane region" description="Helical" evidence="6">
    <location>
        <begin position="407"/>
        <end position="427"/>
    </location>
</feature>
<keyword evidence="5 6" id="KW-0472">Membrane</keyword>
<evidence type="ECO:0000256" key="2">
    <source>
        <dbReference type="ARBA" id="ARBA00022475"/>
    </source>
</evidence>
<dbReference type="PANTHER" id="PTHR30250">
    <property type="entry name" value="PST FAMILY PREDICTED COLANIC ACID TRANSPORTER"/>
    <property type="match status" value="1"/>
</dbReference>